<feature type="chain" id="PRO_5005568585" evidence="2">
    <location>
        <begin position="19"/>
        <end position="199"/>
    </location>
</feature>
<protein>
    <submittedName>
        <fullName evidence="3">Uncharacterized protein</fullName>
    </submittedName>
</protein>
<dbReference type="Proteomes" id="UP000037035">
    <property type="component" value="Unassembled WGS sequence"/>
</dbReference>
<evidence type="ECO:0000313" key="4">
    <source>
        <dbReference type="Proteomes" id="UP000037035"/>
    </source>
</evidence>
<dbReference type="OrthoDB" id="2497557at2759"/>
<organism evidence="3 4">
    <name type="scientific">Puccinia sorghi</name>
    <dbReference type="NCBI Taxonomy" id="27349"/>
    <lineage>
        <taxon>Eukaryota</taxon>
        <taxon>Fungi</taxon>
        <taxon>Dikarya</taxon>
        <taxon>Basidiomycota</taxon>
        <taxon>Pucciniomycotina</taxon>
        <taxon>Pucciniomycetes</taxon>
        <taxon>Pucciniales</taxon>
        <taxon>Pucciniaceae</taxon>
        <taxon>Puccinia</taxon>
    </lineage>
</organism>
<name>A0A0L6VHP6_9BASI</name>
<keyword evidence="1" id="KW-1133">Transmembrane helix</keyword>
<dbReference type="EMBL" id="LAVV01006407">
    <property type="protein sequence ID" value="KNZ60087.1"/>
    <property type="molecule type" value="Genomic_DNA"/>
</dbReference>
<reference evidence="3 4" key="1">
    <citation type="submission" date="2015-08" db="EMBL/GenBank/DDBJ databases">
        <title>Next Generation Sequencing and Analysis of the Genome of Puccinia sorghi L Schw, the Causal Agent of Maize Common Rust.</title>
        <authorList>
            <person name="Rochi L."/>
            <person name="Burguener G."/>
            <person name="Darino M."/>
            <person name="Turjanski A."/>
            <person name="Kreff E."/>
            <person name="Dieguez M.J."/>
            <person name="Sacco F."/>
        </authorList>
    </citation>
    <scope>NUCLEOTIDE SEQUENCE [LARGE SCALE GENOMIC DNA]</scope>
    <source>
        <strain evidence="3 4">RO10H11247</strain>
    </source>
</reference>
<dbReference type="VEuPathDB" id="FungiDB:VP01_1612g10"/>
<sequence>MLFKYLVAPIALAAATAGFNFGRHPESKGIDFSVVLSVTEEAQGPIRAQCAKENVPAVVKDLSVIYVRVDKVSEKLHTAEKLEKNFLVRVFLFLFFVACGLFWMLILSPNLVVQIKQATIFFQFLFKFEGILRDISQHPKVSKGCHEKITEFNSKFDVVVQDIKKHDIEIKRALAGFTLDLSLWSSLGFKFQNQLGIHN</sequence>
<accession>A0A0L6VHP6</accession>
<gene>
    <name evidence="3" type="ORF">VP01_1612g10</name>
</gene>
<proteinExistence type="predicted"/>
<comment type="caution">
    <text evidence="3">The sequence shown here is derived from an EMBL/GenBank/DDBJ whole genome shotgun (WGS) entry which is preliminary data.</text>
</comment>
<dbReference type="AlphaFoldDB" id="A0A0L6VHP6"/>
<keyword evidence="4" id="KW-1185">Reference proteome</keyword>
<evidence type="ECO:0000256" key="1">
    <source>
        <dbReference type="SAM" id="Phobius"/>
    </source>
</evidence>
<keyword evidence="2" id="KW-0732">Signal</keyword>
<evidence type="ECO:0000256" key="2">
    <source>
        <dbReference type="SAM" id="SignalP"/>
    </source>
</evidence>
<keyword evidence="1" id="KW-0472">Membrane</keyword>
<evidence type="ECO:0000313" key="3">
    <source>
        <dbReference type="EMBL" id="KNZ60087.1"/>
    </source>
</evidence>
<feature type="transmembrane region" description="Helical" evidence="1">
    <location>
        <begin position="86"/>
        <end position="107"/>
    </location>
</feature>
<feature type="signal peptide" evidence="2">
    <location>
        <begin position="1"/>
        <end position="18"/>
    </location>
</feature>
<keyword evidence="1" id="KW-0812">Transmembrane</keyword>